<keyword evidence="1" id="KW-1133">Transmembrane helix</keyword>
<dbReference type="WBParaSite" id="ACOC_0000054801-mRNA-1">
    <property type="protein sequence ID" value="ACOC_0000054801-mRNA-1"/>
    <property type="gene ID" value="ACOC_0000054801"/>
</dbReference>
<organism evidence="4">
    <name type="scientific">Angiostrongylus costaricensis</name>
    <name type="common">Nematode worm</name>
    <dbReference type="NCBI Taxonomy" id="334426"/>
    <lineage>
        <taxon>Eukaryota</taxon>
        <taxon>Metazoa</taxon>
        <taxon>Ecdysozoa</taxon>
        <taxon>Nematoda</taxon>
        <taxon>Chromadorea</taxon>
        <taxon>Rhabditida</taxon>
        <taxon>Rhabditina</taxon>
        <taxon>Rhabditomorpha</taxon>
        <taxon>Strongyloidea</taxon>
        <taxon>Metastrongylidae</taxon>
        <taxon>Angiostrongylus</taxon>
    </lineage>
</organism>
<accession>A0A158PDD4</accession>
<dbReference type="EMBL" id="UYYA01000057">
    <property type="protein sequence ID" value="VDM52134.1"/>
    <property type="molecule type" value="Genomic_DNA"/>
</dbReference>
<evidence type="ECO:0000256" key="1">
    <source>
        <dbReference type="SAM" id="Phobius"/>
    </source>
</evidence>
<proteinExistence type="predicted"/>
<name>A0A158PDD4_ANGCS</name>
<dbReference type="Proteomes" id="UP000267027">
    <property type="component" value="Unassembled WGS sequence"/>
</dbReference>
<evidence type="ECO:0000313" key="2">
    <source>
        <dbReference type="EMBL" id="VDM52134.1"/>
    </source>
</evidence>
<gene>
    <name evidence="2" type="ORF">ACOC_LOCUS549</name>
</gene>
<reference evidence="2 3" key="2">
    <citation type="submission" date="2018-11" db="EMBL/GenBank/DDBJ databases">
        <authorList>
            <consortium name="Pathogen Informatics"/>
        </authorList>
    </citation>
    <scope>NUCLEOTIDE SEQUENCE [LARGE SCALE GENOMIC DNA]</scope>
    <source>
        <strain evidence="2 3">Costa Rica</strain>
    </source>
</reference>
<keyword evidence="3" id="KW-1185">Reference proteome</keyword>
<evidence type="ECO:0000313" key="4">
    <source>
        <dbReference type="WBParaSite" id="ACOC_0000054801-mRNA-1"/>
    </source>
</evidence>
<keyword evidence="1" id="KW-0812">Transmembrane</keyword>
<reference evidence="4" key="1">
    <citation type="submission" date="2016-04" db="UniProtKB">
        <authorList>
            <consortium name="WormBaseParasite"/>
        </authorList>
    </citation>
    <scope>IDENTIFICATION</scope>
</reference>
<keyword evidence="1" id="KW-0472">Membrane</keyword>
<protein>
    <submittedName>
        <fullName evidence="2 4">Uncharacterized protein</fullName>
    </submittedName>
</protein>
<sequence>MASTGHGGPIVMFCDLGFTEAIASSKFYTVLVAAGPSQDENSSKNRQQFKRFRGEPIRFGKRVPREPISEHIVQVAMFNLNHAHLKQQKNREPTIQRYYATFLQQASRNSRKAGMDASGIMMSARTFLTIFCILLFTVLYTSSAPNRILMRFGKRATNTVPYAFVPLPDYYRVDLRRLTALFTTTLTETFGHKRKYCSVERQKTAHMVIVFHPQIEEVSEDRTEDRKASEQIEKKQLANVYYSAEELAPLSLSFNPSLMDGNNRTRLINNATIR</sequence>
<feature type="transmembrane region" description="Helical" evidence="1">
    <location>
        <begin position="117"/>
        <end position="140"/>
    </location>
</feature>
<dbReference type="OrthoDB" id="5863260at2759"/>
<evidence type="ECO:0000313" key="3">
    <source>
        <dbReference type="Proteomes" id="UP000267027"/>
    </source>
</evidence>
<dbReference type="AlphaFoldDB" id="A0A158PDD4"/>